<dbReference type="GO" id="GO:0005886">
    <property type="term" value="C:plasma membrane"/>
    <property type="evidence" value="ECO:0007669"/>
    <property type="project" value="UniProtKB-SubCell"/>
</dbReference>
<dbReference type="OrthoDB" id="6374215at2759"/>
<dbReference type="Pfam" id="PF00060">
    <property type="entry name" value="Lig_chan"/>
    <property type="match status" value="1"/>
</dbReference>
<keyword evidence="4 9" id="KW-0812">Transmembrane</keyword>
<feature type="transmembrane region" description="Helical" evidence="9">
    <location>
        <begin position="219"/>
        <end position="239"/>
    </location>
</feature>
<feature type="domain" description="Ionotropic glutamate receptor C-terminal" evidence="11">
    <location>
        <begin position="219"/>
        <end position="460"/>
    </location>
</feature>
<organism evidence="12 13">
    <name type="scientific">Daphnia pulex</name>
    <name type="common">Water flea</name>
    <dbReference type="NCBI Taxonomy" id="6669"/>
    <lineage>
        <taxon>Eukaryota</taxon>
        <taxon>Metazoa</taxon>
        <taxon>Ecdysozoa</taxon>
        <taxon>Arthropoda</taxon>
        <taxon>Crustacea</taxon>
        <taxon>Branchiopoda</taxon>
        <taxon>Diplostraca</taxon>
        <taxon>Cladocera</taxon>
        <taxon>Anomopoda</taxon>
        <taxon>Daphniidae</taxon>
        <taxon>Daphnia</taxon>
    </lineage>
</organism>
<reference evidence="12 13" key="1">
    <citation type="journal article" date="2011" name="Science">
        <title>The ecoresponsive genome of Daphnia pulex.</title>
        <authorList>
            <person name="Colbourne J.K."/>
            <person name="Pfrender M.E."/>
            <person name="Gilbert D."/>
            <person name="Thomas W.K."/>
            <person name="Tucker A."/>
            <person name="Oakley T.H."/>
            <person name="Tokishita S."/>
            <person name="Aerts A."/>
            <person name="Arnold G.J."/>
            <person name="Basu M.K."/>
            <person name="Bauer D.J."/>
            <person name="Caceres C.E."/>
            <person name="Carmel L."/>
            <person name="Casola C."/>
            <person name="Choi J.H."/>
            <person name="Detter J.C."/>
            <person name="Dong Q."/>
            <person name="Dusheyko S."/>
            <person name="Eads B.D."/>
            <person name="Frohlich T."/>
            <person name="Geiler-Samerotte K.A."/>
            <person name="Gerlach D."/>
            <person name="Hatcher P."/>
            <person name="Jogdeo S."/>
            <person name="Krijgsveld J."/>
            <person name="Kriventseva E.V."/>
            <person name="Kultz D."/>
            <person name="Laforsch C."/>
            <person name="Lindquist E."/>
            <person name="Lopez J."/>
            <person name="Manak J.R."/>
            <person name="Muller J."/>
            <person name="Pangilinan J."/>
            <person name="Patwardhan R.P."/>
            <person name="Pitluck S."/>
            <person name="Pritham E.J."/>
            <person name="Rechtsteiner A."/>
            <person name="Rho M."/>
            <person name="Rogozin I.B."/>
            <person name="Sakarya O."/>
            <person name="Salamov A."/>
            <person name="Schaack S."/>
            <person name="Shapiro H."/>
            <person name="Shiga Y."/>
            <person name="Skalitzky C."/>
            <person name="Smith Z."/>
            <person name="Souvorov A."/>
            <person name="Sung W."/>
            <person name="Tang Z."/>
            <person name="Tsuchiya D."/>
            <person name="Tu H."/>
            <person name="Vos H."/>
            <person name="Wang M."/>
            <person name="Wolf Y.I."/>
            <person name="Yamagata H."/>
            <person name="Yamada T."/>
            <person name="Ye Y."/>
            <person name="Shaw J.R."/>
            <person name="Andrews J."/>
            <person name="Crease T.J."/>
            <person name="Tang H."/>
            <person name="Lucas S.M."/>
            <person name="Robertson H.M."/>
            <person name="Bork P."/>
            <person name="Koonin E.V."/>
            <person name="Zdobnov E.M."/>
            <person name="Grigoriev I.V."/>
            <person name="Lynch M."/>
            <person name="Boore J.L."/>
        </authorList>
    </citation>
    <scope>NUCLEOTIDE SEQUENCE [LARGE SCALE GENOMIC DNA]</scope>
</reference>
<comment type="subcellular location">
    <subcellularLocation>
        <location evidence="1">Cell membrane</location>
        <topology evidence="1">Multi-pass membrane protein</topology>
    </subcellularLocation>
</comment>
<evidence type="ECO:0000256" key="9">
    <source>
        <dbReference type="SAM" id="Phobius"/>
    </source>
</evidence>
<evidence type="ECO:0000259" key="11">
    <source>
        <dbReference type="Pfam" id="PF00060"/>
    </source>
</evidence>
<dbReference type="FunFam" id="1.10.287.70:FF:000252">
    <property type="entry name" value="Uncharacterized protein"/>
    <property type="match status" value="1"/>
</dbReference>
<feature type="signal peptide" evidence="10">
    <location>
        <begin position="1"/>
        <end position="20"/>
    </location>
</feature>
<dbReference type="AlphaFoldDB" id="E9GDR4"/>
<name>E9GDR4_DAPPU</name>
<dbReference type="InterPro" id="IPR052192">
    <property type="entry name" value="Insect_Ionotropic_Sensory_Rcpt"/>
</dbReference>
<evidence type="ECO:0000256" key="8">
    <source>
        <dbReference type="ARBA" id="ARBA00023180"/>
    </source>
</evidence>
<dbReference type="EMBL" id="GL732540">
    <property type="protein sequence ID" value="EFX82128.1"/>
    <property type="molecule type" value="Genomic_DNA"/>
</dbReference>
<comment type="similarity">
    <text evidence="2">Belongs to the glutamate-gated ion channel (TC 1.A.10.1) family.</text>
</comment>
<evidence type="ECO:0000313" key="13">
    <source>
        <dbReference type="Proteomes" id="UP000000305"/>
    </source>
</evidence>
<dbReference type="KEGG" id="dpx:DAPPUDRAFT_241227"/>
<keyword evidence="13" id="KW-1185">Reference proteome</keyword>
<dbReference type="GO" id="GO:0015276">
    <property type="term" value="F:ligand-gated monoatomic ion channel activity"/>
    <property type="evidence" value="ECO:0007669"/>
    <property type="project" value="InterPro"/>
</dbReference>
<dbReference type="eggNOG" id="KOG1052">
    <property type="taxonomic scope" value="Eukaryota"/>
</dbReference>
<keyword evidence="3" id="KW-1003">Cell membrane</keyword>
<evidence type="ECO:0000256" key="2">
    <source>
        <dbReference type="ARBA" id="ARBA00008685"/>
    </source>
</evidence>
<evidence type="ECO:0000256" key="6">
    <source>
        <dbReference type="ARBA" id="ARBA00023136"/>
    </source>
</evidence>
<feature type="chain" id="PRO_5003240238" description="Ionotropic glutamate receptor C-terminal domain-containing protein" evidence="10">
    <location>
        <begin position="21"/>
        <end position="487"/>
    </location>
</feature>
<evidence type="ECO:0000256" key="4">
    <source>
        <dbReference type="ARBA" id="ARBA00022692"/>
    </source>
</evidence>
<dbReference type="InterPro" id="IPR001320">
    <property type="entry name" value="Iontro_rcpt_C"/>
</dbReference>
<dbReference type="InParanoid" id="E9GDR4"/>
<evidence type="ECO:0000256" key="1">
    <source>
        <dbReference type="ARBA" id="ARBA00004651"/>
    </source>
</evidence>
<keyword evidence="5 9" id="KW-1133">Transmembrane helix</keyword>
<dbReference type="Gene3D" id="3.40.190.10">
    <property type="entry name" value="Periplasmic binding protein-like II"/>
    <property type="match status" value="3"/>
</dbReference>
<dbReference type="PANTHER" id="PTHR42643:SF24">
    <property type="entry name" value="IONOTROPIC RECEPTOR 60A"/>
    <property type="match status" value="1"/>
</dbReference>
<keyword evidence="7" id="KW-0675">Receptor</keyword>
<evidence type="ECO:0000256" key="3">
    <source>
        <dbReference type="ARBA" id="ARBA00022475"/>
    </source>
</evidence>
<keyword evidence="10" id="KW-0732">Signal</keyword>
<keyword evidence="6 9" id="KW-0472">Membrane</keyword>
<protein>
    <recommendedName>
        <fullName evidence="11">Ionotropic glutamate receptor C-terminal domain-containing protein</fullName>
    </recommendedName>
</protein>
<gene>
    <name evidence="12" type="ORF">DAPPUDRAFT_241227</name>
</gene>
<dbReference type="HOGENOM" id="CLU_007257_4_2_1"/>
<accession>E9GDR4</accession>
<sequence>MKENICLLLPHLLDLIILLGYETYETPAVVLNCNGNFRASAHNNFIIFWRFHLPDSSGTVPSERSVVHQSSVGYYRVCWSHLLSNGFSLSPSTAYQSPNLLKGQHLRIIWPRWEGNPKGLSGPVKGGVLINYLAARFNFTYEHVRVTENRLEPTQNGRGLFSYLFDNQSDLIVSAIVPTFSRLKIVDITLPWSYGSYVFLLPIPDESANIYAVAKPFQWPVWLGLIMAIFCVITILNLLQRYLEYRSQFEIDSTPNNLRKLAIVGDIRRPLNRRRRIVAMVGGPCTSNRLPFRLVAGVWTLAAFIFVQAYTSTLFTYVVAPVNHPLIDSLYDIADNPEIHLLVKNEGTPDRYFTAGVYQMDAIKEDYEKTGQCNFQLAKEDFNHFFASMSLPKNSRYTDTINKGLLDLQQTGIIDHWDSWFRTMPRKCMANIKYGYNTETKPSPLTLKNLTGAFVVLLIGSSLSLLTFLCEKILSMRKRHRRRINKL</sequence>
<dbReference type="PANTHER" id="PTHR42643">
    <property type="entry name" value="IONOTROPIC RECEPTOR 20A-RELATED"/>
    <property type="match status" value="1"/>
</dbReference>
<proteinExistence type="inferred from homology"/>
<evidence type="ECO:0000313" key="12">
    <source>
        <dbReference type="EMBL" id="EFX82128.1"/>
    </source>
</evidence>
<dbReference type="SUPFAM" id="SSF53850">
    <property type="entry name" value="Periplasmic binding protein-like II"/>
    <property type="match status" value="1"/>
</dbReference>
<dbReference type="FunCoup" id="E9GDR4">
    <property type="interactions" value="63"/>
</dbReference>
<evidence type="ECO:0000256" key="7">
    <source>
        <dbReference type="ARBA" id="ARBA00023170"/>
    </source>
</evidence>
<feature type="transmembrane region" description="Helical" evidence="9">
    <location>
        <begin position="450"/>
        <end position="474"/>
    </location>
</feature>
<dbReference type="Gene3D" id="1.10.287.70">
    <property type="match status" value="1"/>
</dbReference>
<dbReference type="PhylomeDB" id="E9GDR4"/>
<evidence type="ECO:0000256" key="10">
    <source>
        <dbReference type="SAM" id="SignalP"/>
    </source>
</evidence>
<dbReference type="Proteomes" id="UP000000305">
    <property type="component" value="Unassembled WGS sequence"/>
</dbReference>
<feature type="transmembrane region" description="Helical" evidence="9">
    <location>
        <begin position="298"/>
        <end position="320"/>
    </location>
</feature>
<keyword evidence="8" id="KW-0325">Glycoprotein</keyword>
<dbReference type="GO" id="GO:0050906">
    <property type="term" value="P:detection of stimulus involved in sensory perception"/>
    <property type="evidence" value="ECO:0007669"/>
    <property type="project" value="UniProtKB-ARBA"/>
</dbReference>
<evidence type="ECO:0000256" key="5">
    <source>
        <dbReference type="ARBA" id="ARBA00022989"/>
    </source>
</evidence>